<gene>
    <name evidence="2" type="ORF">BKD30_02840</name>
</gene>
<accession>A0A1R1LJG3</accession>
<dbReference type="SUPFAM" id="SSF47413">
    <property type="entry name" value="lambda repressor-like DNA-binding domains"/>
    <property type="match status" value="1"/>
</dbReference>
<proteinExistence type="predicted"/>
<comment type="caution">
    <text evidence="2">The sequence shown here is derived from an EMBL/GenBank/DDBJ whole genome shotgun (WGS) entry which is preliminary data.</text>
</comment>
<dbReference type="EMBL" id="MRDE01000016">
    <property type="protein sequence ID" value="OMH27606.1"/>
    <property type="molecule type" value="Genomic_DNA"/>
</dbReference>
<dbReference type="GO" id="GO:0003677">
    <property type="term" value="F:DNA binding"/>
    <property type="evidence" value="ECO:0007669"/>
    <property type="project" value="InterPro"/>
</dbReference>
<keyword evidence="3" id="KW-1185">Reference proteome</keyword>
<dbReference type="OrthoDB" id="3675359at2"/>
<protein>
    <recommendedName>
        <fullName evidence="1">HTH cro/C1-type domain-containing protein</fullName>
    </recommendedName>
</protein>
<name>A0A1R1LJG3_9MICC</name>
<dbReference type="PROSITE" id="PS50943">
    <property type="entry name" value="HTH_CROC1"/>
    <property type="match status" value="1"/>
</dbReference>
<reference evidence="2 3" key="1">
    <citation type="submission" date="2016-12" db="EMBL/GenBank/DDBJ databases">
        <title>Draft genome of Tersicoccus phoenicis 1P05MA.</title>
        <authorList>
            <person name="Nakajima Y."/>
            <person name="Yoshizawa S."/>
            <person name="Nakamura K."/>
            <person name="Ogura Y."/>
            <person name="Hayashi T."/>
            <person name="Kogure K."/>
        </authorList>
    </citation>
    <scope>NUCLEOTIDE SEQUENCE [LARGE SCALE GENOMIC DNA]</scope>
    <source>
        <strain evidence="2 3">1p05MA</strain>
    </source>
</reference>
<feature type="domain" description="HTH cro/C1-type" evidence="1">
    <location>
        <begin position="11"/>
        <end position="64"/>
    </location>
</feature>
<dbReference type="InterPro" id="IPR010982">
    <property type="entry name" value="Lambda_DNA-bd_dom_sf"/>
</dbReference>
<dbReference type="InterPro" id="IPR001387">
    <property type="entry name" value="Cro/C1-type_HTH"/>
</dbReference>
<dbReference type="Proteomes" id="UP000187085">
    <property type="component" value="Unassembled WGS sequence"/>
</dbReference>
<dbReference type="InterPro" id="IPR011990">
    <property type="entry name" value="TPR-like_helical_dom_sf"/>
</dbReference>
<dbReference type="STRING" id="554083.BKD30_02840"/>
<evidence type="ECO:0000313" key="3">
    <source>
        <dbReference type="Proteomes" id="UP000187085"/>
    </source>
</evidence>
<dbReference type="Gene3D" id="1.25.40.10">
    <property type="entry name" value="Tetratricopeptide repeat domain"/>
    <property type="match status" value="1"/>
</dbReference>
<organism evidence="2 3">
    <name type="scientific">Tersicoccus phoenicis</name>
    <dbReference type="NCBI Taxonomy" id="554083"/>
    <lineage>
        <taxon>Bacteria</taxon>
        <taxon>Bacillati</taxon>
        <taxon>Actinomycetota</taxon>
        <taxon>Actinomycetes</taxon>
        <taxon>Micrococcales</taxon>
        <taxon>Micrococcaceae</taxon>
        <taxon>Tersicoccus</taxon>
    </lineage>
</organism>
<dbReference type="CDD" id="cd00093">
    <property type="entry name" value="HTH_XRE"/>
    <property type="match status" value="1"/>
</dbReference>
<evidence type="ECO:0000313" key="2">
    <source>
        <dbReference type="EMBL" id="OMH27606.1"/>
    </source>
</evidence>
<dbReference type="Pfam" id="PF01381">
    <property type="entry name" value="HTH_3"/>
    <property type="match status" value="1"/>
</dbReference>
<dbReference type="RefSeq" id="WP_076701696.1">
    <property type="nucleotide sequence ID" value="NZ_MRDE01000016.1"/>
</dbReference>
<sequence>MRISTSFSKKLKEARLARGLTQAQLAGDSYTASYISLLESGRRRPTDAILSELATRLGVGLDDLRSFREEIGSGTSITSIELEMQARQAWKNYDYPLAADYAAQALAGINVEQNASAWWSLSMLYAECLMVSEKYEPCWEVSQALRNHPIARESINLAAEAEIIAASSKQGMGRLPDAVHHARAAVELLVEHPSRNPSTLLEAQCALIATLAESDQLTEATEVACQVDLQPTPGVSAQMRGRGAWAVGNLAFLRGDPQEGARLHSQAIDLLSPAMGLRQWGRLNKATADMRITKGAVSGQITEYLDRAQFAIDVVGNRSDKLELAMVSARWALESARPAEALTHLTPVLAELETLAPQTAGEAEMIHARILELTGRIGDSAHALLRAAHAFEAAGAYERATGAFKQYVALTAPASA</sequence>
<dbReference type="SMART" id="SM00530">
    <property type="entry name" value="HTH_XRE"/>
    <property type="match status" value="1"/>
</dbReference>
<dbReference type="AlphaFoldDB" id="A0A1R1LJG3"/>
<evidence type="ECO:0000259" key="1">
    <source>
        <dbReference type="PROSITE" id="PS50943"/>
    </source>
</evidence>